<comment type="similarity">
    <text evidence="2">Belongs to the TsaE family.</text>
</comment>
<evidence type="ECO:0000256" key="11">
    <source>
        <dbReference type="ARBA" id="ARBA00032441"/>
    </source>
</evidence>
<keyword evidence="15" id="KW-1185">Reference proteome</keyword>
<evidence type="ECO:0000256" key="1">
    <source>
        <dbReference type="ARBA" id="ARBA00004496"/>
    </source>
</evidence>
<dbReference type="SUPFAM" id="SSF52540">
    <property type="entry name" value="P-loop containing nucleoside triphosphate hydrolases"/>
    <property type="match status" value="1"/>
</dbReference>
<dbReference type="PANTHER" id="PTHR33540">
    <property type="entry name" value="TRNA THREONYLCARBAMOYLADENOSINE BIOSYNTHESIS PROTEIN TSAE"/>
    <property type="match status" value="1"/>
</dbReference>
<dbReference type="GO" id="GO:0046872">
    <property type="term" value="F:metal ion binding"/>
    <property type="evidence" value="ECO:0007669"/>
    <property type="project" value="UniProtKB-KW"/>
</dbReference>
<dbReference type="InterPro" id="IPR003442">
    <property type="entry name" value="T6A_TsaE"/>
</dbReference>
<protein>
    <recommendedName>
        <fullName evidence="3">tRNA threonylcarbamoyladenosine biosynthesis protein TsaE</fullName>
    </recommendedName>
    <alternativeName>
        <fullName evidence="11">t(6)A37 threonylcarbamoyladenosine biosynthesis protein TsaE</fullName>
    </alternativeName>
</protein>
<evidence type="ECO:0000313" key="13">
    <source>
        <dbReference type="EMBL" id="GFP29659.1"/>
    </source>
</evidence>
<sequence length="161" mass="18263">MRPYTYLHLKSNSEERTTEIACKFASTLRPGDVVSLKGELGVGKTCFVKGLAEGMGVEELVTSPSFTLVHEYRGTVPLYHIDLYRLDDPWTSMEDLGLEEYFFGDGVTAIEWGEKVFGYLPPEYIQVEITFGDGGGREILFRPFGQGWQKRLKEWATNCTF</sequence>
<evidence type="ECO:0000256" key="8">
    <source>
        <dbReference type="ARBA" id="ARBA00022840"/>
    </source>
</evidence>
<dbReference type="Pfam" id="PF02367">
    <property type="entry name" value="TsaE"/>
    <property type="match status" value="1"/>
</dbReference>
<evidence type="ECO:0000256" key="5">
    <source>
        <dbReference type="ARBA" id="ARBA00022694"/>
    </source>
</evidence>
<keyword evidence="4" id="KW-0963">Cytoplasm</keyword>
<dbReference type="GO" id="GO:0005737">
    <property type="term" value="C:cytoplasm"/>
    <property type="evidence" value="ECO:0007669"/>
    <property type="project" value="UniProtKB-SubCell"/>
</dbReference>
<reference evidence="14 15" key="1">
    <citation type="journal article" date="2020" name="Front. Microbiol.">
        <title>Single-cell genomics of novel Actinobacteria with the Wood-Ljungdahl pathway discovered in a serpentinizing system.</title>
        <authorList>
            <person name="Merino N."/>
            <person name="Kawai M."/>
            <person name="Boyd E.S."/>
            <person name="Colman D.R."/>
            <person name="McGlynn S.E."/>
            <person name="Nealson K.H."/>
            <person name="Kurokawa K."/>
            <person name="Hongoh Y."/>
        </authorList>
    </citation>
    <scope>NUCLEOTIDE SEQUENCE [LARGE SCALE GENOMIC DNA]</scope>
    <source>
        <strain evidence="12 14">S09_30</strain>
        <strain evidence="13 15">S34</strain>
    </source>
</reference>
<keyword evidence="5" id="KW-0819">tRNA processing</keyword>
<dbReference type="EMBL" id="BLRW01000149">
    <property type="protein sequence ID" value="GFP23615.1"/>
    <property type="molecule type" value="Genomic_DNA"/>
</dbReference>
<keyword evidence="9" id="KW-0460">Magnesium</keyword>
<evidence type="ECO:0000256" key="3">
    <source>
        <dbReference type="ARBA" id="ARBA00019010"/>
    </source>
</evidence>
<comment type="subcellular location">
    <subcellularLocation>
        <location evidence="1">Cytoplasm</location>
    </subcellularLocation>
</comment>
<evidence type="ECO:0000256" key="9">
    <source>
        <dbReference type="ARBA" id="ARBA00022842"/>
    </source>
</evidence>
<dbReference type="GO" id="GO:0002949">
    <property type="term" value="P:tRNA threonylcarbamoyladenosine modification"/>
    <property type="evidence" value="ECO:0007669"/>
    <property type="project" value="InterPro"/>
</dbReference>
<dbReference type="Proteomes" id="UP000588083">
    <property type="component" value="Unassembled WGS sequence"/>
</dbReference>
<keyword evidence="8" id="KW-0067">ATP-binding</keyword>
<evidence type="ECO:0000256" key="7">
    <source>
        <dbReference type="ARBA" id="ARBA00022741"/>
    </source>
</evidence>
<evidence type="ECO:0000313" key="15">
    <source>
        <dbReference type="Proteomes" id="UP000588083"/>
    </source>
</evidence>
<dbReference type="InterPro" id="IPR027417">
    <property type="entry name" value="P-loop_NTPase"/>
</dbReference>
<gene>
    <name evidence="12" type="ORF">HKBW3S09_01080</name>
    <name evidence="13" type="ORF">HKBW3S34_00579</name>
</gene>
<dbReference type="Proteomes" id="UP000585609">
    <property type="component" value="Unassembled WGS sequence"/>
</dbReference>
<dbReference type="Gene3D" id="3.40.50.300">
    <property type="entry name" value="P-loop containing nucleotide triphosphate hydrolases"/>
    <property type="match status" value="1"/>
</dbReference>
<keyword evidence="7" id="KW-0547">Nucleotide-binding</keyword>
<evidence type="ECO:0000313" key="14">
    <source>
        <dbReference type="Proteomes" id="UP000585609"/>
    </source>
</evidence>
<evidence type="ECO:0000256" key="2">
    <source>
        <dbReference type="ARBA" id="ARBA00007599"/>
    </source>
</evidence>
<name>A0A6V8PAF2_9ACTN</name>
<comment type="function">
    <text evidence="10">Required for the formation of a threonylcarbamoyl group on adenosine at position 37 (t(6)A37) in tRNAs that read codons beginning with adenine. Is involved in the transfer of the threonylcarbamoyl moiety of threonylcarbamoyl-AMP (TC-AMP) to the N6 group of A37, together with TsaD and TsaB. TsaE seems to play an indirect role in the t(6)A biosynthesis pathway, possibly in regulating the core enzymatic function of TsaD.</text>
</comment>
<comment type="caution">
    <text evidence="13">The sequence shown here is derived from an EMBL/GenBank/DDBJ whole genome shotgun (WGS) entry which is preliminary data.</text>
</comment>
<dbReference type="EMBL" id="BLRZ01000018">
    <property type="protein sequence ID" value="GFP29659.1"/>
    <property type="molecule type" value="Genomic_DNA"/>
</dbReference>
<organism evidence="13 15">
    <name type="scientific">Candidatus Hakubella thermalkaliphila</name>
    <dbReference type="NCBI Taxonomy" id="2754717"/>
    <lineage>
        <taxon>Bacteria</taxon>
        <taxon>Bacillati</taxon>
        <taxon>Actinomycetota</taxon>
        <taxon>Actinomycetota incertae sedis</taxon>
        <taxon>Candidatus Hakubellales</taxon>
        <taxon>Candidatus Hakubellaceae</taxon>
        <taxon>Candidatus Hakubella</taxon>
    </lineage>
</organism>
<proteinExistence type="inferred from homology"/>
<evidence type="ECO:0000256" key="4">
    <source>
        <dbReference type="ARBA" id="ARBA00022490"/>
    </source>
</evidence>
<evidence type="ECO:0000256" key="10">
    <source>
        <dbReference type="ARBA" id="ARBA00024908"/>
    </source>
</evidence>
<accession>A0A6V8PAF2</accession>
<dbReference type="NCBIfam" id="TIGR00150">
    <property type="entry name" value="T6A_YjeE"/>
    <property type="match status" value="1"/>
</dbReference>
<evidence type="ECO:0000256" key="6">
    <source>
        <dbReference type="ARBA" id="ARBA00022723"/>
    </source>
</evidence>
<dbReference type="RefSeq" id="WP_258190446.1">
    <property type="nucleotide sequence ID" value="NZ_BLRZ01000018.1"/>
</dbReference>
<dbReference type="AlphaFoldDB" id="A0A6V8PAF2"/>
<dbReference type="GO" id="GO:0005524">
    <property type="term" value="F:ATP binding"/>
    <property type="evidence" value="ECO:0007669"/>
    <property type="project" value="UniProtKB-KW"/>
</dbReference>
<evidence type="ECO:0000313" key="12">
    <source>
        <dbReference type="EMBL" id="GFP23615.1"/>
    </source>
</evidence>
<dbReference type="PANTHER" id="PTHR33540:SF2">
    <property type="entry name" value="TRNA THREONYLCARBAMOYLADENOSINE BIOSYNTHESIS PROTEIN TSAE"/>
    <property type="match status" value="1"/>
</dbReference>
<keyword evidence="6" id="KW-0479">Metal-binding</keyword>